<feature type="region of interest" description="Disordered" evidence="7">
    <location>
        <begin position="640"/>
        <end position="660"/>
    </location>
</feature>
<dbReference type="STRING" id="188477.A0A433TZA7"/>
<evidence type="ECO:0000313" key="9">
    <source>
        <dbReference type="Proteomes" id="UP000271974"/>
    </source>
</evidence>
<dbReference type="InterPro" id="IPR036322">
    <property type="entry name" value="WD40_repeat_dom_sf"/>
</dbReference>
<name>A0A433TZA7_ELYCH</name>
<keyword evidence="5" id="KW-0677">Repeat</keyword>
<evidence type="ECO:0000256" key="3">
    <source>
        <dbReference type="ARBA" id="ARBA00022490"/>
    </source>
</evidence>
<dbReference type="AlphaFoldDB" id="A0A433TZA7"/>
<evidence type="ECO:0000256" key="4">
    <source>
        <dbReference type="ARBA" id="ARBA00022574"/>
    </source>
</evidence>
<sequence>MADRRAEIARKKAQIEQLRKERMEKERAKKGEHQSPMKTASQASTDSTSNDPDALFRDLGIPISETPAAASPVKSASATATASDASTAAVAHASPRRKKNVQLSMVKVNETNIPPRENVAYSKETQTVNLEPVDKEGRRKRSHSHGSRGPWDYYVLVYDNADHTDDDTDSLDVSGDQHPHHPHPRGHHPHHGMPHVQMVPPSVSEEEERKRKEEEEKAAAVRELSEEEKQQICMSEEYQLSVSRAARVMQRMLAVNDSGLVLDYSGGDAEGKDDDQLAGERLKLQQHFFDERWSRRRTITSMDWSPQFPELLVASYNANEDAPNDPDGVALIWNLKYKNMAPEYIFHCQSAVMSTCFAQFHPNMVIGGTYSGRIVLWDNRVNKRTPVQRTPLSASSHTHPVYCVNVVGTQNAHNLISVSTDGKVCSWSLDMLSQPQDSMELQSKQNKPVAATCFSFLSGDANNFIVGSEECVTYSACRHGSKAGINDMFEGHQGPLTSIDTHRVPGQIDFSPYFLTSSFDWTIKLWSMKQPYYIHSFEDNSDYVYDVRWSPIHPSLFASVDGEGRLDLWNLNSETEVPTASVVIDGRPALNQCRWHQSGHHISVGDNAGRIHLYDVGEHMANPKSDEWSKFVHTLQELKQHAAEREEDSTLASTGGAPLR</sequence>
<protein>
    <submittedName>
        <fullName evidence="8">Uncharacterized protein</fullName>
    </submittedName>
</protein>
<keyword evidence="3" id="KW-0963">Cytoplasm</keyword>
<evidence type="ECO:0000256" key="1">
    <source>
        <dbReference type="ARBA" id="ARBA00004245"/>
    </source>
</evidence>
<organism evidence="8 9">
    <name type="scientific">Elysia chlorotica</name>
    <name type="common">Eastern emerald elysia</name>
    <name type="synonym">Sea slug</name>
    <dbReference type="NCBI Taxonomy" id="188477"/>
    <lineage>
        <taxon>Eukaryota</taxon>
        <taxon>Metazoa</taxon>
        <taxon>Spiralia</taxon>
        <taxon>Lophotrochozoa</taxon>
        <taxon>Mollusca</taxon>
        <taxon>Gastropoda</taxon>
        <taxon>Heterobranchia</taxon>
        <taxon>Euthyneura</taxon>
        <taxon>Panpulmonata</taxon>
        <taxon>Sacoglossa</taxon>
        <taxon>Placobranchoidea</taxon>
        <taxon>Plakobranchidae</taxon>
        <taxon>Elysia</taxon>
    </lineage>
</organism>
<dbReference type="PANTHER" id="PTHR12442">
    <property type="entry name" value="DYNEIN INTERMEDIATE CHAIN"/>
    <property type="match status" value="1"/>
</dbReference>
<comment type="similarity">
    <text evidence="2">Belongs to the dynein intermediate chain family.</text>
</comment>
<dbReference type="SUPFAM" id="SSF50978">
    <property type="entry name" value="WD40 repeat-like"/>
    <property type="match status" value="1"/>
</dbReference>
<dbReference type="FunFam" id="2.130.10.10:FF:001896">
    <property type="entry name" value="Cytoplasmic dynein 1 intermediate chain"/>
    <property type="match status" value="1"/>
</dbReference>
<feature type="region of interest" description="Disordered" evidence="7">
    <location>
        <begin position="165"/>
        <end position="214"/>
    </location>
</feature>
<keyword evidence="9" id="KW-1185">Reference proteome</keyword>
<dbReference type="Proteomes" id="UP000271974">
    <property type="component" value="Unassembled WGS sequence"/>
</dbReference>
<evidence type="ECO:0000256" key="5">
    <source>
        <dbReference type="ARBA" id="ARBA00022737"/>
    </source>
</evidence>
<feature type="region of interest" description="Disordered" evidence="7">
    <location>
        <begin position="123"/>
        <end position="147"/>
    </location>
</feature>
<dbReference type="Pfam" id="PF00400">
    <property type="entry name" value="WD40"/>
    <property type="match status" value="1"/>
</dbReference>
<dbReference type="GO" id="GO:0005868">
    <property type="term" value="C:cytoplasmic dynein complex"/>
    <property type="evidence" value="ECO:0007669"/>
    <property type="project" value="InterPro"/>
</dbReference>
<dbReference type="InterPro" id="IPR025956">
    <property type="entry name" value="DYNC1I1/DYNC1I2"/>
</dbReference>
<dbReference type="GO" id="GO:0045503">
    <property type="term" value="F:dynein light chain binding"/>
    <property type="evidence" value="ECO:0007669"/>
    <property type="project" value="TreeGrafter"/>
</dbReference>
<comment type="subcellular location">
    <subcellularLocation>
        <location evidence="1">Cytoplasm</location>
        <location evidence="1">Cytoskeleton</location>
    </subcellularLocation>
</comment>
<evidence type="ECO:0000313" key="8">
    <source>
        <dbReference type="EMBL" id="RUS86919.1"/>
    </source>
</evidence>
<gene>
    <name evidence="8" type="ORF">EGW08_005324</name>
</gene>
<evidence type="ECO:0000256" key="7">
    <source>
        <dbReference type="SAM" id="MobiDB-lite"/>
    </source>
</evidence>
<feature type="region of interest" description="Disordered" evidence="7">
    <location>
        <begin position="1"/>
        <end position="102"/>
    </location>
</feature>
<dbReference type="Pfam" id="PF11540">
    <property type="entry name" value="Dynein_IC2"/>
    <property type="match status" value="1"/>
</dbReference>
<evidence type="ECO:0000256" key="6">
    <source>
        <dbReference type="ARBA" id="ARBA00023212"/>
    </source>
</evidence>
<feature type="compositionally biased region" description="Polar residues" evidence="7">
    <location>
        <begin position="36"/>
        <end position="51"/>
    </location>
</feature>
<feature type="compositionally biased region" description="Basic residues" evidence="7">
    <location>
        <begin position="180"/>
        <end position="193"/>
    </location>
</feature>
<feature type="compositionally biased region" description="Basic and acidic residues" evidence="7">
    <location>
        <begin position="1"/>
        <end position="35"/>
    </location>
</feature>
<accession>A0A433TZA7</accession>
<dbReference type="FunFam" id="2.130.10.10:FF:000026">
    <property type="entry name" value="cytoplasmic dynein 1 intermediate chain 2 isoform X2"/>
    <property type="match status" value="1"/>
</dbReference>
<proteinExistence type="inferred from homology"/>
<feature type="compositionally biased region" description="Low complexity" evidence="7">
    <location>
        <begin position="66"/>
        <end position="93"/>
    </location>
</feature>
<dbReference type="GO" id="GO:0010970">
    <property type="term" value="P:transport along microtubule"/>
    <property type="evidence" value="ECO:0007669"/>
    <property type="project" value="TreeGrafter"/>
</dbReference>
<evidence type="ECO:0000256" key="2">
    <source>
        <dbReference type="ARBA" id="ARBA00011059"/>
    </source>
</evidence>
<dbReference type="InterPro" id="IPR050687">
    <property type="entry name" value="Dynein_IC"/>
</dbReference>
<dbReference type="InterPro" id="IPR001680">
    <property type="entry name" value="WD40_rpt"/>
</dbReference>
<dbReference type="EMBL" id="RQTK01000124">
    <property type="protein sequence ID" value="RUS86919.1"/>
    <property type="molecule type" value="Genomic_DNA"/>
</dbReference>
<dbReference type="PANTHER" id="PTHR12442:SF22">
    <property type="entry name" value="CYTOPLASMIC DYNEIN 1 INTERMEDIATE CHAIN-RELATED"/>
    <property type="match status" value="1"/>
</dbReference>
<dbReference type="GO" id="GO:0045504">
    <property type="term" value="F:dynein heavy chain binding"/>
    <property type="evidence" value="ECO:0007669"/>
    <property type="project" value="TreeGrafter"/>
</dbReference>
<reference evidence="8 9" key="1">
    <citation type="submission" date="2019-01" db="EMBL/GenBank/DDBJ databases">
        <title>A draft genome assembly of the solar-powered sea slug Elysia chlorotica.</title>
        <authorList>
            <person name="Cai H."/>
            <person name="Li Q."/>
            <person name="Fang X."/>
            <person name="Li J."/>
            <person name="Curtis N.E."/>
            <person name="Altenburger A."/>
            <person name="Shibata T."/>
            <person name="Feng M."/>
            <person name="Maeda T."/>
            <person name="Schwartz J.A."/>
            <person name="Shigenobu S."/>
            <person name="Lundholm N."/>
            <person name="Nishiyama T."/>
            <person name="Yang H."/>
            <person name="Hasebe M."/>
            <person name="Li S."/>
            <person name="Pierce S.K."/>
            <person name="Wang J."/>
        </authorList>
    </citation>
    <scope>NUCLEOTIDE SEQUENCE [LARGE SCALE GENOMIC DNA]</scope>
    <source>
        <strain evidence="8">EC2010</strain>
        <tissue evidence="8">Whole organism of an adult</tissue>
    </source>
</reference>
<dbReference type="InterPro" id="IPR015943">
    <property type="entry name" value="WD40/YVTN_repeat-like_dom_sf"/>
</dbReference>
<dbReference type="Gene3D" id="2.130.10.10">
    <property type="entry name" value="YVTN repeat-like/Quinoprotein amine dehydrogenase"/>
    <property type="match status" value="2"/>
</dbReference>
<keyword evidence="6" id="KW-0206">Cytoskeleton</keyword>
<dbReference type="OrthoDB" id="4189at2759"/>
<comment type="caution">
    <text evidence="8">The sequence shown here is derived from an EMBL/GenBank/DDBJ whole genome shotgun (WGS) entry which is preliminary data.</text>
</comment>
<keyword evidence="4" id="KW-0853">WD repeat</keyword>
<dbReference type="SMART" id="SM00320">
    <property type="entry name" value="WD40"/>
    <property type="match status" value="5"/>
</dbReference>